<dbReference type="AlphaFoldDB" id="A0AAD9URV4"/>
<accession>A0AAD9URV4</accession>
<evidence type="ECO:0008006" key="4">
    <source>
        <dbReference type="Google" id="ProtNLM"/>
    </source>
</evidence>
<dbReference type="PANTHER" id="PTHR47526">
    <property type="entry name" value="ATP-DEPENDENT DNA HELICASE"/>
    <property type="match status" value="1"/>
</dbReference>
<dbReference type="EMBL" id="JARQWQ010000178">
    <property type="protein sequence ID" value="KAK2547563.1"/>
    <property type="molecule type" value="Genomic_DNA"/>
</dbReference>
<dbReference type="Proteomes" id="UP001249851">
    <property type="component" value="Unassembled WGS sequence"/>
</dbReference>
<evidence type="ECO:0000313" key="3">
    <source>
        <dbReference type="Proteomes" id="UP001249851"/>
    </source>
</evidence>
<feature type="region of interest" description="Disordered" evidence="1">
    <location>
        <begin position="120"/>
        <end position="139"/>
    </location>
</feature>
<proteinExistence type="predicted"/>
<organism evidence="2 3">
    <name type="scientific">Acropora cervicornis</name>
    <name type="common">Staghorn coral</name>
    <dbReference type="NCBI Taxonomy" id="6130"/>
    <lineage>
        <taxon>Eukaryota</taxon>
        <taxon>Metazoa</taxon>
        <taxon>Cnidaria</taxon>
        <taxon>Anthozoa</taxon>
        <taxon>Hexacorallia</taxon>
        <taxon>Scleractinia</taxon>
        <taxon>Astrocoeniina</taxon>
        <taxon>Acroporidae</taxon>
        <taxon>Acropora</taxon>
    </lineage>
</organism>
<comment type="caution">
    <text evidence="2">The sequence shown here is derived from an EMBL/GenBank/DDBJ whole genome shotgun (WGS) entry which is preliminary data.</text>
</comment>
<evidence type="ECO:0000256" key="1">
    <source>
        <dbReference type="SAM" id="MobiDB-lite"/>
    </source>
</evidence>
<evidence type="ECO:0000313" key="2">
    <source>
        <dbReference type="EMBL" id="KAK2547563.1"/>
    </source>
</evidence>
<name>A0AAD9URV4_ACRCE</name>
<keyword evidence="3" id="KW-1185">Reference proteome</keyword>
<dbReference type="PANTHER" id="PTHR47526:SF3">
    <property type="entry name" value="PHD-TYPE DOMAIN-CONTAINING PROTEIN"/>
    <property type="match status" value="1"/>
</dbReference>
<protein>
    <recommendedName>
        <fullName evidence="4">SWIM-type domain-containing protein</fullName>
    </recommendedName>
</protein>
<reference evidence="2" key="2">
    <citation type="journal article" date="2023" name="Science">
        <title>Genomic signatures of disease resistance in endangered staghorn corals.</title>
        <authorList>
            <person name="Vollmer S.V."/>
            <person name="Selwyn J.D."/>
            <person name="Despard B.A."/>
            <person name="Roesel C.L."/>
        </authorList>
    </citation>
    <scope>NUCLEOTIDE SEQUENCE</scope>
    <source>
        <strain evidence="2">K2</strain>
    </source>
</reference>
<sequence length="209" mass="23688">MERYCPPGTARFVLANKNFAKVQASARKFSVAEITFCEDGHVLDLKIHKAPNKSYALVKINVQPTERSKTEEGKDLYDDLVVFKVDGSICGVFCPCQGGADGTCRHVAAALFDIERTVHNNSQQSSTSKERTWKRKAKPNEKSYSAEELKIAKAEYGEATKQAIKPTTFYPTSLELDHLLFMDSLRAKVEEHVHQQFCFSYFHRPHLQQ</sequence>
<reference evidence="2" key="1">
    <citation type="journal article" date="2023" name="G3 (Bethesda)">
        <title>Whole genome assembly and annotation of the endangered Caribbean coral Acropora cervicornis.</title>
        <authorList>
            <person name="Selwyn J.D."/>
            <person name="Vollmer S.V."/>
        </authorList>
    </citation>
    <scope>NUCLEOTIDE SEQUENCE</scope>
    <source>
        <strain evidence="2">K2</strain>
    </source>
</reference>
<gene>
    <name evidence="2" type="ORF">P5673_032433</name>
</gene>